<name>D1PD54_9BACT</name>
<sequence length="50" mass="6116">MLIFYILFLFGVLKYKEKWNEEHDFVLKRVNDKDSLVLFMKTFVLPCDKT</sequence>
<accession>D1PD54</accession>
<evidence type="ECO:0000313" key="1">
    <source>
        <dbReference type="EMBL" id="EFB35474.1"/>
    </source>
</evidence>
<dbReference type="Proteomes" id="UP000004477">
    <property type="component" value="Unassembled WGS sequence"/>
</dbReference>
<proteinExistence type="predicted"/>
<reference evidence="1" key="1">
    <citation type="submission" date="2009-11" db="EMBL/GenBank/DDBJ databases">
        <authorList>
            <person name="Weinstock G."/>
            <person name="Sodergren E."/>
            <person name="Clifton S."/>
            <person name="Fulton L."/>
            <person name="Fulton B."/>
            <person name="Courtney L."/>
            <person name="Fronick C."/>
            <person name="Harrison M."/>
            <person name="Strong C."/>
            <person name="Farmer C."/>
            <person name="Delahaunty K."/>
            <person name="Markovic C."/>
            <person name="Hall O."/>
            <person name="Minx P."/>
            <person name="Tomlinson C."/>
            <person name="Mitreva M."/>
            <person name="Nelson J."/>
            <person name="Hou S."/>
            <person name="Wollam A."/>
            <person name="Pepin K.H."/>
            <person name="Johnson M."/>
            <person name="Bhonagiri V."/>
            <person name="Nash W.E."/>
            <person name="Warren W."/>
            <person name="Chinwalla A."/>
            <person name="Mardis E.R."/>
            <person name="Wilson R.K."/>
        </authorList>
    </citation>
    <scope>NUCLEOTIDE SEQUENCE [LARGE SCALE GENOMIC DNA]</scope>
    <source>
        <strain evidence="1">DSM 18205</strain>
    </source>
</reference>
<gene>
    <name evidence="1" type="ORF">PREVCOP_05141</name>
</gene>
<dbReference type="HOGENOM" id="CLU_3121150_0_0_10"/>
<comment type="caution">
    <text evidence="1">The sequence shown here is derived from an EMBL/GenBank/DDBJ whole genome shotgun (WGS) entry which is preliminary data.</text>
</comment>
<protein>
    <submittedName>
        <fullName evidence="1">Uncharacterized protein</fullName>
    </submittedName>
</protein>
<dbReference type="EMBL" id="ACBX02000015">
    <property type="protein sequence ID" value="EFB35474.1"/>
    <property type="molecule type" value="Genomic_DNA"/>
</dbReference>
<evidence type="ECO:0000313" key="2">
    <source>
        <dbReference type="Proteomes" id="UP000004477"/>
    </source>
</evidence>
<dbReference type="AlphaFoldDB" id="D1PD54"/>
<organism evidence="1 2">
    <name type="scientific">Segatella copri DSM 18205</name>
    <dbReference type="NCBI Taxonomy" id="537011"/>
    <lineage>
        <taxon>Bacteria</taxon>
        <taxon>Pseudomonadati</taxon>
        <taxon>Bacteroidota</taxon>
        <taxon>Bacteroidia</taxon>
        <taxon>Bacteroidales</taxon>
        <taxon>Prevotellaceae</taxon>
        <taxon>Segatella</taxon>
    </lineage>
</organism>
<dbReference type="STRING" id="537011.PREVCOP_05141"/>
<keyword evidence="2" id="KW-1185">Reference proteome</keyword>
<dbReference type="PaxDb" id="537011-PREVCOP_05141"/>